<evidence type="ECO:0000256" key="1">
    <source>
        <dbReference type="ARBA" id="ARBA00022801"/>
    </source>
</evidence>
<dbReference type="Proteomes" id="UP000644441">
    <property type="component" value="Unassembled WGS sequence"/>
</dbReference>
<dbReference type="Pfam" id="PF13563">
    <property type="entry name" value="2_5_RNA_ligase2"/>
    <property type="match status" value="1"/>
</dbReference>
<dbReference type="RefSeq" id="WP_194855885.1">
    <property type="nucleotide sequence ID" value="NZ_ARXR01000011.1"/>
</dbReference>
<dbReference type="NCBIfam" id="TIGR02258">
    <property type="entry name" value="2_5_ligase"/>
    <property type="match status" value="1"/>
</dbReference>
<sequence length="167" mass="18303">MRCFIGIPVPPALAATLTANPVPPTARPVPAANLHLTLAFLGERSRSQLEPLLPPLKNALARLPAFTVTLSTLDVFPEPGARIWAAHARREPALLDLHRQIWDLLGQAGIDAEPRQFLPHVTLARAAAPLQAEPAPGPWVLPVNSVMLYESPPDGYYRVLQDWRLKD</sequence>
<dbReference type="InterPro" id="IPR004175">
    <property type="entry name" value="RNA_CPDase"/>
</dbReference>
<evidence type="ECO:0000313" key="3">
    <source>
        <dbReference type="EMBL" id="MBF5053044.1"/>
    </source>
</evidence>
<feature type="active site" description="Proton donor" evidence="2">
    <location>
        <position position="35"/>
    </location>
</feature>
<name>A0ABS0AG15_9GAMM</name>
<feature type="short sequence motif" description="HXTX 2" evidence="2">
    <location>
        <begin position="120"/>
        <end position="123"/>
    </location>
</feature>
<dbReference type="InterPro" id="IPR009097">
    <property type="entry name" value="Cyclic_Pdiesterase"/>
</dbReference>
<reference evidence="3 4" key="1">
    <citation type="submission" date="2012-09" db="EMBL/GenBank/DDBJ databases">
        <title>Genome Sequence of alkane-degrading Bacterium Alcanivorax venustensis ISO4.</title>
        <authorList>
            <person name="Lai Q."/>
            <person name="Shao Z."/>
        </authorList>
    </citation>
    <scope>NUCLEOTIDE SEQUENCE [LARGE SCALE GENOMIC DNA]</scope>
    <source>
        <strain evidence="3 4">ISO4</strain>
    </source>
</reference>
<dbReference type="Gene3D" id="3.90.1140.10">
    <property type="entry name" value="Cyclic phosphodiesterase"/>
    <property type="match status" value="1"/>
</dbReference>
<proteinExistence type="inferred from homology"/>
<dbReference type="PANTHER" id="PTHR35561:SF1">
    <property type="entry name" value="RNA 2',3'-CYCLIC PHOSPHODIESTERASE"/>
    <property type="match status" value="1"/>
</dbReference>
<feature type="short sequence motif" description="HXTX 1" evidence="2">
    <location>
        <begin position="35"/>
        <end position="38"/>
    </location>
</feature>
<gene>
    <name evidence="3" type="ORF">ISO4_01646</name>
</gene>
<comment type="function">
    <text evidence="2">Hydrolyzes RNA 2',3'-cyclic phosphodiester to an RNA 2'-phosphomonoester.</text>
</comment>
<dbReference type="SUPFAM" id="SSF55144">
    <property type="entry name" value="LigT-like"/>
    <property type="match status" value="1"/>
</dbReference>
<dbReference type="HAMAP" id="MF_01940">
    <property type="entry name" value="RNA_CPDase"/>
    <property type="match status" value="1"/>
</dbReference>
<evidence type="ECO:0000256" key="2">
    <source>
        <dbReference type="HAMAP-Rule" id="MF_01940"/>
    </source>
</evidence>
<comment type="catalytic activity">
    <reaction evidence="2">
        <text>a 3'-end 2',3'-cyclophospho-ribonucleotide-RNA + H2O = a 3'-end 2'-phospho-ribonucleotide-RNA + H(+)</text>
        <dbReference type="Rhea" id="RHEA:11828"/>
        <dbReference type="Rhea" id="RHEA-COMP:10464"/>
        <dbReference type="Rhea" id="RHEA-COMP:17353"/>
        <dbReference type="ChEBI" id="CHEBI:15377"/>
        <dbReference type="ChEBI" id="CHEBI:15378"/>
        <dbReference type="ChEBI" id="CHEBI:83064"/>
        <dbReference type="ChEBI" id="CHEBI:173113"/>
        <dbReference type="EC" id="3.1.4.58"/>
    </reaction>
</comment>
<keyword evidence="4" id="KW-1185">Reference proteome</keyword>
<comment type="similarity">
    <text evidence="2">Belongs to the 2H phosphoesterase superfamily. ThpR family.</text>
</comment>
<feature type="active site" description="Proton acceptor" evidence="2">
    <location>
        <position position="120"/>
    </location>
</feature>
<protein>
    <recommendedName>
        <fullName evidence="2">RNA 2',3'-cyclic phosphodiesterase</fullName>
        <shortName evidence="2">RNA 2',3'-CPDase</shortName>
        <ecNumber evidence="2">3.1.4.58</ecNumber>
    </recommendedName>
</protein>
<accession>A0ABS0AG15</accession>
<evidence type="ECO:0000313" key="4">
    <source>
        <dbReference type="Proteomes" id="UP000644441"/>
    </source>
</evidence>
<dbReference type="EMBL" id="ARXR01000011">
    <property type="protein sequence ID" value="MBF5053044.1"/>
    <property type="molecule type" value="Genomic_DNA"/>
</dbReference>
<dbReference type="EC" id="3.1.4.58" evidence="2"/>
<comment type="caution">
    <text evidence="3">The sequence shown here is derived from an EMBL/GenBank/DDBJ whole genome shotgun (WGS) entry which is preliminary data.</text>
</comment>
<organism evidence="3 4">
    <name type="scientific">Alloalcanivorax venustensis ISO4</name>
    <dbReference type="NCBI Taxonomy" id="1177184"/>
    <lineage>
        <taxon>Bacteria</taxon>
        <taxon>Pseudomonadati</taxon>
        <taxon>Pseudomonadota</taxon>
        <taxon>Gammaproteobacteria</taxon>
        <taxon>Oceanospirillales</taxon>
        <taxon>Alcanivoracaceae</taxon>
        <taxon>Alloalcanivorax</taxon>
    </lineage>
</organism>
<keyword evidence="1 2" id="KW-0378">Hydrolase</keyword>
<dbReference type="PANTHER" id="PTHR35561">
    <property type="entry name" value="RNA 2',3'-CYCLIC PHOSPHODIESTERASE"/>
    <property type="match status" value="1"/>
</dbReference>